<dbReference type="Proteomes" id="UP000009168">
    <property type="component" value="Unassembled WGS sequence"/>
</dbReference>
<dbReference type="FunCoup" id="Q23R35">
    <property type="interactions" value="11"/>
</dbReference>
<name>Q23R35_TETTS</name>
<dbReference type="HOGENOM" id="CLU_1464072_0_0_1"/>
<organism evidence="2 3">
    <name type="scientific">Tetrahymena thermophila (strain SB210)</name>
    <dbReference type="NCBI Taxonomy" id="312017"/>
    <lineage>
        <taxon>Eukaryota</taxon>
        <taxon>Sar</taxon>
        <taxon>Alveolata</taxon>
        <taxon>Ciliophora</taxon>
        <taxon>Intramacronucleata</taxon>
        <taxon>Oligohymenophorea</taxon>
        <taxon>Hymenostomatida</taxon>
        <taxon>Tetrahymenina</taxon>
        <taxon>Tetrahymenidae</taxon>
        <taxon>Tetrahymena</taxon>
    </lineage>
</organism>
<dbReference type="STRING" id="312017.Q23R35"/>
<dbReference type="PROSITE" id="PS00383">
    <property type="entry name" value="TYR_PHOSPHATASE_1"/>
    <property type="match status" value="1"/>
</dbReference>
<dbReference type="InterPro" id="IPR016130">
    <property type="entry name" value="Tyr_Pase_AS"/>
</dbReference>
<reference evidence="3" key="1">
    <citation type="journal article" date="2006" name="PLoS Biol.">
        <title>Macronuclear genome sequence of the ciliate Tetrahymena thermophila, a model eukaryote.</title>
        <authorList>
            <person name="Eisen J.A."/>
            <person name="Coyne R.S."/>
            <person name="Wu M."/>
            <person name="Wu D."/>
            <person name="Thiagarajan M."/>
            <person name="Wortman J.R."/>
            <person name="Badger J.H."/>
            <person name="Ren Q."/>
            <person name="Amedeo P."/>
            <person name="Jones K.M."/>
            <person name="Tallon L.J."/>
            <person name="Delcher A.L."/>
            <person name="Salzberg S.L."/>
            <person name="Silva J.C."/>
            <person name="Haas B.J."/>
            <person name="Majoros W.H."/>
            <person name="Farzad M."/>
            <person name="Carlton J.M."/>
            <person name="Smith R.K. Jr."/>
            <person name="Garg J."/>
            <person name="Pearlman R.E."/>
            <person name="Karrer K.M."/>
            <person name="Sun L."/>
            <person name="Manning G."/>
            <person name="Elde N.C."/>
            <person name="Turkewitz A.P."/>
            <person name="Asai D.J."/>
            <person name="Wilkes D.E."/>
            <person name="Wang Y."/>
            <person name="Cai H."/>
            <person name="Collins K."/>
            <person name="Stewart B.A."/>
            <person name="Lee S.R."/>
            <person name="Wilamowska K."/>
            <person name="Weinberg Z."/>
            <person name="Ruzzo W.L."/>
            <person name="Wloga D."/>
            <person name="Gaertig J."/>
            <person name="Frankel J."/>
            <person name="Tsao C.-C."/>
            <person name="Gorovsky M.A."/>
            <person name="Keeling P.J."/>
            <person name="Waller R.F."/>
            <person name="Patron N.J."/>
            <person name="Cherry J.M."/>
            <person name="Stover N.A."/>
            <person name="Krieger C.J."/>
            <person name="del Toro C."/>
            <person name="Ryder H.F."/>
            <person name="Williamson S.C."/>
            <person name="Barbeau R.A."/>
            <person name="Hamilton E.P."/>
            <person name="Orias E."/>
        </authorList>
    </citation>
    <scope>NUCLEOTIDE SEQUENCE [LARGE SCALE GENOMIC DNA]</scope>
    <source>
        <strain evidence="3">SB210</strain>
    </source>
</reference>
<dbReference type="CDD" id="cd14505">
    <property type="entry name" value="CDKN3-like"/>
    <property type="match status" value="1"/>
</dbReference>
<evidence type="ECO:0000259" key="1">
    <source>
        <dbReference type="PROSITE" id="PS50056"/>
    </source>
</evidence>
<dbReference type="KEGG" id="tet:TTHERM_00849490"/>
<dbReference type="InParanoid" id="Q23R35"/>
<dbReference type="GeneID" id="7841732"/>
<dbReference type="EMBL" id="GG662645">
    <property type="protein sequence ID" value="EAR99006.1"/>
    <property type="molecule type" value="Genomic_DNA"/>
</dbReference>
<dbReference type="Gene3D" id="3.90.190.10">
    <property type="entry name" value="Protein tyrosine phosphatase superfamily"/>
    <property type="match status" value="1"/>
</dbReference>
<accession>Q23R35</accession>
<dbReference type="InterPro" id="IPR050561">
    <property type="entry name" value="PTP"/>
</dbReference>
<dbReference type="PANTHER" id="PTHR23339">
    <property type="entry name" value="TYROSINE SPECIFIC PROTEIN PHOSPHATASE AND DUAL SPECIFICITY PROTEIN PHOSPHATASE"/>
    <property type="match status" value="1"/>
</dbReference>
<evidence type="ECO:0000313" key="3">
    <source>
        <dbReference type="Proteomes" id="UP000009168"/>
    </source>
</evidence>
<dbReference type="SUPFAM" id="SSF52799">
    <property type="entry name" value="(Phosphotyrosine protein) phosphatases II"/>
    <property type="match status" value="1"/>
</dbReference>
<dbReference type="InterPro" id="IPR029021">
    <property type="entry name" value="Prot-tyrosine_phosphatase-like"/>
</dbReference>
<dbReference type="RefSeq" id="XP_001019251.1">
    <property type="nucleotide sequence ID" value="XM_001019251.3"/>
</dbReference>
<protein>
    <submittedName>
        <fullName evidence="2">Cyclin-dependent kinase inhibitor 3</fullName>
    </submittedName>
</protein>
<dbReference type="SMART" id="SM00404">
    <property type="entry name" value="PTPc_motif"/>
    <property type="match status" value="1"/>
</dbReference>
<feature type="domain" description="Tyrosine specific protein phosphatases" evidence="1">
    <location>
        <begin position="96"/>
        <end position="166"/>
    </location>
</feature>
<dbReference type="PROSITE" id="PS50056">
    <property type="entry name" value="TYR_PHOSPHATASE_2"/>
    <property type="match status" value="1"/>
</dbReference>
<dbReference type="AlphaFoldDB" id="Q23R35"/>
<proteinExistence type="predicted"/>
<dbReference type="Pfam" id="PF22785">
    <property type="entry name" value="Tc-R-P"/>
    <property type="match status" value="1"/>
</dbReference>
<dbReference type="FunFam" id="3.90.190.10:FF:000157">
    <property type="entry name" value="Protein-tyrosine phosphatase"/>
    <property type="match status" value="1"/>
</dbReference>
<dbReference type="InterPro" id="IPR000387">
    <property type="entry name" value="Tyr_Pase_dom"/>
</dbReference>
<keyword evidence="3" id="KW-1185">Reference proteome</keyword>
<sequence length="185" mass="21352">MDKQTKELSQVNQIDKLHLGNYNQCSIGLTCRPLTQNNSSFVTYKEDFNCDILLTLLEDCEIMFYGLDQIEKLAQEQGITQLRYPIPDNSVPSNEEDLHKFINQQLLPQLNNKKNIIIHCFAGLNRTGTIGACVLLEINPDINDQQAIKIIRDTRKGSISHSGQDEFITKYYQYLQKQRQQTENK</sequence>
<evidence type="ECO:0000313" key="2">
    <source>
        <dbReference type="EMBL" id="EAR99006.1"/>
    </source>
</evidence>
<dbReference type="InterPro" id="IPR003595">
    <property type="entry name" value="Tyr_Pase_cat"/>
</dbReference>
<gene>
    <name evidence="2" type="ORF">TTHERM_00849490</name>
</gene>
<dbReference type="OrthoDB" id="432447at2759"/>